<evidence type="ECO:0000256" key="1">
    <source>
        <dbReference type="ARBA" id="ARBA00004141"/>
    </source>
</evidence>
<dbReference type="InterPro" id="IPR013525">
    <property type="entry name" value="ABC2_TM"/>
</dbReference>
<feature type="transmembrane region" description="Helical" evidence="5">
    <location>
        <begin position="20"/>
        <end position="38"/>
    </location>
</feature>
<dbReference type="AlphaFoldDB" id="A0A1G5FYK0"/>
<evidence type="ECO:0000313" key="8">
    <source>
        <dbReference type="Proteomes" id="UP000183047"/>
    </source>
</evidence>
<dbReference type="OrthoDB" id="9771731at2"/>
<dbReference type="GO" id="GO:0016020">
    <property type="term" value="C:membrane"/>
    <property type="evidence" value="ECO:0007669"/>
    <property type="project" value="UniProtKB-SubCell"/>
</dbReference>
<feature type="transmembrane region" description="Helical" evidence="5">
    <location>
        <begin position="226"/>
        <end position="251"/>
    </location>
</feature>
<reference evidence="8" key="1">
    <citation type="submission" date="2016-10" db="EMBL/GenBank/DDBJ databases">
        <authorList>
            <person name="Varghese N."/>
            <person name="Submissions S."/>
        </authorList>
    </citation>
    <scope>NUCLEOTIDE SEQUENCE [LARGE SCALE GENOMIC DNA]</scope>
    <source>
        <strain evidence="8">XBD2006</strain>
    </source>
</reference>
<feature type="transmembrane region" description="Helical" evidence="5">
    <location>
        <begin position="181"/>
        <end position="199"/>
    </location>
</feature>
<keyword evidence="8" id="KW-1185">Reference proteome</keyword>
<evidence type="ECO:0000256" key="5">
    <source>
        <dbReference type="SAM" id="Phobius"/>
    </source>
</evidence>
<feature type="domain" description="ABC-2 type transporter transmembrane" evidence="6">
    <location>
        <begin position="21"/>
        <end position="371"/>
    </location>
</feature>
<dbReference type="Proteomes" id="UP000183047">
    <property type="component" value="Unassembled WGS sequence"/>
</dbReference>
<name>A0A1G5FYK0_9FIRM</name>
<accession>A0A1G5FYK0</accession>
<evidence type="ECO:0000256" key="4">
    <source>
        <dbReference type="ARBA" id="ARBA00023136"/>
    </source>
</evidence>
<evidence type="ECO:0000259" key="6">
    <source>
        <dbReference type="Pfam" id="PF12698"/>
    </source>
</evidence>
<feature type="transmembrane region" description="Helical" evidence="5">
    <location>
        <begin position="356"/>
        <end position="374"/>
    </location>
</feature>
<dbReference type="PANTHER" id="PTHR43027">
    <property type="entry name" value="DOXORUBICIN RESISTANCE ABC TRANSPORTER PERMEASE PROTEIN DRRC-RELATED"/>
    <property type="match status" value="1"/>
</dbReference>
<dbReference type="GO" id="GO:0140359">
    <property type="term" value="F:ABC-type transporter activity"/>
    <property type="evidence" value="ECO:0007669"/>
    <property type="project" value="InterPro"/>
</dbReference>
<keyword evidence="4 5" id="KW-0472">Membrane</keyword>
<evidence type="ECO:0000256" key="3">
    <source>
        <dbReference type="ARBA" id="ARBA00022989"/>
    </source>
</evidence>
<evidence type="ECO:0000256" key="2">
    <source>
        <dbReference type="ARBA" id="ARBA00022692"/>
    </source>
</evidence>
<keyword evidence="3 5" id="KW-1133">Transmembrane helix</keyword>
<feature type="transmembrane region" description="Helical" evidence="5">
    <location>
        <begin position="293"/>
        <end position="313"/>
    </location>
</feature>
<sequence>MFGRMFIYKLKELVRNRFLIGWNFLFPLVLATAFYLGFGNMIKDDPDSFKAIDVGYVNTAGEDTNFHKVIGELSEETSDHADILNVSEYTSEEEAMKDLKGEGGIYGIYVDDGNEIKTIVPFNGYRATALNQIVREYENKITLIGNIAKDHPENLDTALELVTKDMNIAKEYDFGSGISLYLQYFFALIAMASLFGSWISTEMIEGMCANHTEKGKRFECAPVSKLMSIASGVLAGASMQAVSNAIVVIYIEYVLKIKFGIPLWNVILITTLGSGLGISMGVLIGALVKNKRLFDIIPIVFSMTCSFCSGLMWDQIRQMIQANAPILNKINPAALLVDCLYTRATYGTIDVYYQDIGIMSIMIIGALTISAVLLRRRRYVSL</sequence>
<dbReference type="EMBL" id="FMUR01000017">
    <property type="protein sequence ID" value="SCY43950.1"/>
    <property type="molecule type" value="Genomic_DNA"/>
</dbReference>
<protein>
    <submittedName>
        <fullName evidence="7">ABC-2 type transport system permease protein</fullName>
    </submittedName>
</protein>
<dbReference type="InterPro" id="IPR052902">
    <property type="entry name" value="ABC-2_transporter"/>
</dbReference>
<organism evidence="7 8">
    <name type="scientific">Butyrivibrio hungatei</name>
    <dbReference type="NCBI Taxonomy" id="185008"/>
    <lineage>
        <taxon>Bacteria</taxon>
        <taxon>Bacillati</taxon>
        <taxon>Bacillota</taxon>
        <taxon>Clostridia</taxon>
        <taxon>Lachnospirales</taxon>
        <taxon>Lachnospiraceae</taxon>
        <taxon>Butyrivibrio</taxon>
    </lineage>
</organism>
<proteinExistence type="predicted"/>
<gene>
    <name evidence="7" type="ORF">SAMN02910451_02606</name>
</gene>
<evidence type="ECO:0000313" key="7">
    <source>
        <dbReference type="EMBL" id="SCY43950.1"/>
    </source>
</evidence>
<comment type="subcellular location">
    <subcellularLocation>
        <location evidence="1">Membrane</location>
        <topology evidence="1">Multi-pass membrane protein</topology>
    </subcellularLocation>
</comment>
<feature type="transmembrane region" description="Helical" evidence="5">
    <location>
        <begin position="263"/>
        <end position="286"/>
    </location>
</feature>
<dbReference type="Pfam" id="PF12698">
    <property type="entry name" value="ABC2_membrane_3"/>
    <property type="match status" value="1"/>
</dbReference>
<dbReference type="PANTHER" id="PTHR43027:SF1">
    <property type="entry name" value="DOXORUBICIN RESISTANCE ABC TRANSPORTER PERMEASE PROTEIN DRRC-RELATED"/>
    <property type="match status" value="1"/>
</dbReference>
<keyword evidence="2 5" id="KW-0812">Transmembrane</keyword>
<dbReference type="RefSeq" id="WP_074463036.1">
    <property type="nucleotide sequence ID" value="NZ_FMUR01000017.1"/>
</dbReference>